<dbReference type="GO" id="GO:0004016">
    <property type="term" value="F:adenylate cyclase activity"/>
    <property type="evidence" value="ECO:0007669"/>
    <property type="project" value="TreeGrafter"/>
</dbReference>
<evidence type="ECO:0000313" key="5">
    <source>
        <dbReference type="EMBL" id="TDC49935.1"/>
    </source>
</evidence>
<evidence type="ECO:0000313" key="6">
    <source>
        <dbReference type="Proteomes" id="UP000295621"/>
    </source>
</evidence>
<dbReference type="SMART" id="SM00421">
    <property type="entry name" value="HTH_LUXR"/>
    <property type="match status" value="1"/>
</dbReference>
<keyword evidence="1" id="KW-0547">Nucleotide-binding</keyword>
<dbReference type="Gene3D" id="1.10.10.10">
    <property type="entry name" value="Winged helix-like DNA-binding domain superfamily/Winged helix DNA-binding domain"/>
    <property type="match status" value="1"/>
</dbReference>
<evidence type="ECO:0000259" key="4">
    <source>
        <dbReference type="PROSITE" id="PS50043"/>
    </source>
</evidence>
<dbReference type="EMBL" id="SMKL01000036">
    <property type="protein sequence ID" value="TDC49935.1"/>
    <property type="molecule type" value="Genomic_DNA"/>
</dbReference>
<accession>A0A4V2XWM9</accession>
<dbReference type="Proteomes" id="UP000295621">
    <property type="component" value="Unassembled WGS sequence"/>
</dbReference>
<evidence type="ECO:0000256" key="3">
    <source>
        <dbReference type="SAM" id="MobiDB-lite"/>
    </source>
</evidence>
<name>A0A4V2XWM9_9ACTN</name>
<dbReference type="InterPro" id="IPR000792">
    <property type="entry name" value="Tscrpt_reg_LuxR_C"/>
</dbReference>
<evidence type="ECO:0000256" key="2">
    <source>
        <dbReference type="ARBA" id="ARBA00022840"/>
    </source>
</evidence>
<dbReference type="SUPFAM" id="SSF52540">
    <property type="entry name" value="P-loop containing nucleoside triphosphate hydrolases"/>
    <property type="match status" value="1"/>
</dbReference>
<dbReference type="CDD" id="cd06170">
    <property type="entry name" value="LuxR_C_like"/>
    <property type="match status" value="1"/>
</dbReference>
<dbReference type="AlphaFoldDB" id="A0A4V2XWM9"/>
<sequence>MGRTNSGWPAAGGSVAGQDADAAAPCPAFIGRERELSAVTSALARPGQPAFVLVEGEAGIGKTRLVQEALLALDPATTLVAACPPLAEPFPLGPLVDALHRLPVDGVELSPLAGALRPLFPEWAAHLPPALEPLEDPSSTRHRLFRALAELVERSGIEVLVLEDAHWADAATLEFLPLLLASAGRELSLVVTYRATDVPAASPLLRLTARPPAGLRRLELALEPLTVGETTALVASMFATDDISAEFVTFLHRRTEGVPLALEESLSLLRDRGDIVRRGGEWSRRALDDLQVPPTVRDSVLERVDRLPSPARRILEAAAVLAEPADGVVLARVAGLGDDDARAGLAGALTSGLLREAAPGRFVCRHVLASRAIEEALPVSERRLLHGQAAAALQELPTPPVLRLSRHFREAGDVAAWSRHAEAAADLALEAGEDRAAVVLLTDLLTAAEHDPEHEPEREARLAHKLGQAATWGVAALGELALAVTTTLAAALDRLDRPDLPADRRGELRLLLGRLWLQLGDFDTGIEQVEAAAGELAGRPELAVRAMISLAHPRGQVWPVTRHREWLDRATALFPQVSAEERTWLAVDRASALLMMGEAEGWTAARELDVATDSLFERRQLGRCRMNVGHTAIGWGRDAVARRQLDGAVELLDATGYQRLMNSALITRANLDWHGGGWDGLAAQVTELAGSADTLPEALLEARMILGLLDLAAGRRDDAADQFRVVLAESVRRGLVDVQTGPAGALGRLFLADDAVDDALRVTEPAMAMVVRKGIWLFATELAPVHADALVRSGRAGEAAELAERFAAGLGDRAAPAPQAALLVCRGIVAGASRDDGDRSRAAELFGGAAAAWAELPRPYQELLALERQGLALLPDGAALELLGTVQRRLRDLGARWDADRVAQVLRSHGVDVARAWRGGRRGYGDQLSPRELEVALLVAQGRTNRQVAEALFLSPRTVDRHLSAAMRKLGVSSRTALAVAVSTDAAMDDPALNG</sequence>
<dbReference type="InterPro" id="IPR027417">
    <property type="entry name" value="P-loop_NTPase"/>
</dbReference>
<dbReference type="OrthoDB" id="5476461at2"/>
<dbReference type="InterPro" id="IPR036388">
    <property type="entry name" value="WH-like_DNA-bd_sf"/>
</dbReference>
<dbReference type="GO" id="GO:0005524">
    <property type="term" value="F:ATP binding"/>
    <property type="evidence" value="ECO:0007669"/>
    <property type="project" value="UniProtKB-KW"/>
</dbReference>
<feature type="domain" description="HTH luxR-type" evidence="4">
    <location>
        <begin position="921"/>
        <end position="986"/>
    </location>
</feature>
<evidence type="ECO:0000256" key="1">
    <source>
        <dbReference type="ARBA" id="ARBA00022741"/>
    </source>
</evidence>
<dbReference type="PROSITE" id="PS50043">
    <property type="entry name" value="HTH_LUXR_2"/>
    <property type="match status" value="1"/>
</dbReference>
<organism evidence="5 6">
    <name type="scientific">Jiangella ureilytica</name>
    <dbReference type="NCBI Taxonomy" id="2530374"/>
    <lineage>
        <taxon>Bacteria</taxon>
        <taxon>Bacillati</taxon>
        <taxon>Actinomycetota</taxon>
        <taxon>Actinomycetes</taxon>
        <taxon>Jiangellales</taxon>
        <taxon>Jiangellaceae</taxon>
        <taxon>Jiangella</taxon>
    </lineage>
</organism>
<dbReference type="PROSITE" id="PS00622">
    <property type="entry name" value="HTH_LUXR_1"/>
    <property type="match status" value="1"/>
</dbReference>
<dbReference type="Pfam" id="PF13191">
    <property type="entry name" value="AAA_16"/>
    <property type="match status" value="1"/>
</dbReference>
<dbReference type="PANTHER" id="PTHR16305:SF35">
    <property type="entry name" value="TRANSCRIPTIONAL ACTIVATOR DOMAIN"/>
    <property type="match status" value="1"/>
</dbReference>
<dbReference type="Gene3D" id="3.40.50.300">
    <property type="entry name" value="P-loop containing nucleotide triphosphate hydrolases"/>
    <property type="match status" value="1"/>
</dbReference>
<reference evidence="5 6" key="1">
    <citation type="submission" date="2019-02" db="EMBL/GenBank/DDBJ databases">
        <title>Draft genome sequences of novel Actinobacteria.</title>
        <authorList>
            <person name="Sahin N."/>
            <person name="Ay H."/>
            <person name="Saygin H."/>
        </authorList>
    </citation>
    <scope>NUCLEOTIDE SEQUENCE [LARGE SCALE GENOMIC DNA]</scope>
    <source>
        <strain evidence="5 6">KC603</strain>
    </source>
</reference>
<proteinExistence type="predicted"/>
<dbReference type="GO" id="GO:0006355">
    <property type="term" value="P:regulation of DNA-templated transcription"/>
    <property type="evidence" value="ECO:0007669"/>
    <property type="project" value="InterPro"/>
</dbReference>
<dbReference type="GO" id="GO:0003677">
    <property type="term" value="F:DNA binding"/>
    <property type="evidence" value="ECO:0007669"/>
    <property type="project" value="InterPro"/>
</dbReference>
<comment type="caution">
    <text evidence="5">The sequence shown here is derived from an EMBL/GenBank/DDBJ whole genome shotgun (WGS) entry which is preliminary data.</text>
</comment>
<gene>
    <name evidence="5" type="ORF">E1212_16805</name>
</gene>
<dbReference type="SUPFAM" id="SSF46894">
    <property type="entry name" value="C-terminal effector domain of the bipartite response regulators"/>
    <property type="match status" value="1"/>
</dbReference>
<dbReference type="InterPro" id="IPR016032">
    <property type="entry name" value="Sig_transdc_resp-reg_C-effctor"/>
</dbReference>
<keyword evidence="6" id="KW-1185">Reference proteome</keyword>
<keyword evidence="2" id="KW-0067">ATP-binding</keyword>
<dbReference type="GO" id="GO:0005737">
    <property type="term" value="C:cytoplasm"/>
    <property type="evidence" value="ECO:0007669"/>
    <property type="project" value="TreeGrafter"/>
</dbReference>
<dbReference type="PRINTS" id="PR00038">
    <property type="entry name" value="HTHLUXR"/>
</dbReference>
<dbReference type="Pfam" id="PF00196">
    <property type="entry name" value="GerE"/>
    <property type="match status" value="1"/>
</dbReference>
<dbReference type="PANTHER" id="PTHR16305">
    <property type="entry name" value="TESTICULAR SOLUBLE ADENYLYL CYCLASE"/>
    <property type="match status" value="1"/>
</dbReference>
<dbReference type="InterPro" id="IPR041664">
    <property type="entry name" value="AAA_16"/>
</dbReference>
<protein>
    <submittedName>
        <fullName evidence="5">LuxR family transcriptional regulator</fullName>
    </submittedName>
</protein>
<feature type="region of interest" description="Disordered" evidence="3">
    <location>
        <begin position="1"/>
        <end position="20"/>
    </location>
</feature>